<evidence type="ECO:0000313" key="3">
    <source>
        <dbReference type="Proteomes" id="UP001365405"/>
    </source>
</evidence>
<reference evidence="2 3" key="1">
    <citation type="submission" date="2024-04" db="EMBL/GenBank/DDBJ databases">
        <title>Novel species of the genus Ideonella isolated from streams.</title>
        <authorList>
            <person name="Lu H."/>
        </authorList>
    </citation>
    <scope>NUCLEOTIDE SEQUENCE [LARGE SCALE GENOMIC DNA]</scope>
    <source>
        <strain evidence="2 3">DXS22W</strain>
    </source>
</reference>
<protein>
    <submittedName>
        <fullName evidence="2">NUDIX domain-containing protein</fullName>
    </submittedName>
</protein>
<dbReference type="InterPro" id="IPR000086">
    <property type="entry name" value="NUDIX_hydrolase_dom"/>
</dbReference>
<accession>A0ABU9CQT7</accession>
<dbReference type="Pfam" id="PF00293">
    <property type="entry name" value="NUDIX"/>
    <property type="match status" value="1"/>
</dbReference>
<comment type="caution">
    <text evidence="2">The sequence shown here is derived from an EMBL/GenBank/DDBJ whole genome shotgun (WGS) entry which is preliminary data.</text>
</comment>
<feature type="domain" description="Nudix hydrolase" evidence="1">
    <location>
        <begin position="130"/>
        <end position="273"/>
    </location>
</feature>
<evidence type="ECO:0000259" key="1">
    <source>
        <dbReference type="PROSITE" id="PS51462"/>
    </source>
</evidence>
<gene>
    <name evidence="2" type="ORF">AACH10_23625</name>
</gene>
<proteinExistence type="predicted"/>
<sequence length="307" mass="32361">MPLSAPLPWPALAAAQHRVVPRLRFDMLDDLGRPRTAGSVAVAHLDALAAWPQALRVTGDAVTLAVAPAGRQAFFAEANAALHAQGLIVAWRDETYPVLALPADGRSPDPQADLLATFERAASRFWGTATFGAHCNGYVTDTGEANGRPTHLWIARRSDTKPTDPGLLDNLVGGGVPHGQTPADTVIREGWEEAGLTPAQMAGIRPGSILRLGRDIPEGFQLEWLSVYDLALPPGLQPCNQDGEVQALHCWPVDEALARAAAGEMTTDATLATLDFALRHGLLAGADAARCAALLDSLAHGPASLAR</sequence>
<evidence type="ECO:0000313" key="2">
    <source>
        <dbReference type="EMBL" id="MEK8053266.1"/>
    </source>
</evidence>
<keyword evidence="3" id="KW-1185">Reference proteome</keyword>
<dbReference type="RefSeq" id="WP_341413007.1">
    <property type="nucleotide sequence ID" value="NZ_JBBUTH010000011.1"/>
</dbReference>
<dbReference type="PROSITE" id="PS51462">
    <property type="entry name" value="NUDIX"/>
    <property type="match status" value="1"/>
</dbReference>
<organism evidence="2 3">
    <name type="scientific">Pseudaquabacterium inlustre</name>
    <dbReference type="NCBI Taxonomy" id="2984192"/>
    <lineage>
        <taxon>Bacteria</taxon>
        <taxon>Pseudomonadati</taxon>
        <taxon>Pseudomonadota</taxon>
        <taxon>Betaproteobacteria</taxon>
        <taxon>Burkholderiales</taxon>
        <taxon>Sphaerotilaceae</taxon>
        <taxon>Pseudaquabacterium</taxon>
    </lineage>
</organism>
<dbReference type="Gene3D" id="3.90.79.10">
    <property type="entry name" value="Nucleoside Triphosphate Pyrophosphohydrolase"/>
    <property type="match status" value="1"/>
</dbReference>
<dbReference type="CDD" id="cd03676">
    <property type="entry name" value="NUDIX_Tnr3_like"/>
    <property type="match status" value="1"/>
</dbReference>
<dbReference type="EMBL" id="JBBUTH010000011">
    <property type="protein sequence ID" value="MEK8053266.1"/>
    <property type="molecule type" value="Genomic_DNA"/>
</dbReference>
<dbReference type="InterPro" id="IPR015797">
    <property type="entry name" value="NUDIX_hydrolase-like_dom_sf"/>
</dbReference>
<dbReference type="Proteomes" id="UP001365405">
    <property type="component" value="Unassembled WGS sequence"/>
</dbReference>
<name>A0ABU9CQT7_9BURK</name>
<dbReference type="SUPFAM" id="SSF55811">
    <property type="entry name" value="Nudix"/>
    <property type="match status" value="1"/>
</dbReference>